<dbReference type="InterPro" id="IPR001926">
    <property type="entry name" value="TrpB-like_PALP"/>
</dbReference>
<dbReference type="PANTHER" id="PTHR42937:SF1">
    <property type="entry name" value="DIAMINOPROPIONATE AMMONIA-LYASE"/>
    <property type="match status" value="1"/>
</dbReference>
<protein>
    <submittedName>
        <fullName evidence="2">Diaminopropionate ammonia-lyase</fullName>
    </submittedName>
</protein>
<evidence type="ECO:0000313" key="2">
    <source>
        <dbReference type="EMBL" id="CAB9510471.1"/>
    </source>
</evidence>
<dbReference type="InterPro" id="IPR036052">
    <property type="entry name" value="TrpB-like_PALP_sf"/>
</dbReference>
<evidence type="ECO:0000259" key="1">
    <source>
        <dbReference type="Pfam" id="PF00291"/>
    </source>
</evidence>
<accession>A0A9N8DX92</accession>
<keyword evidence="3" id="KW-1185">Reference proteome</keyword>
<organism evidence="2 3">
    <name type="scientific">Seminavis robusta</name>
    <dbReference type="NCBI Taxonomy" id="568900"/>
    <lineage>
        <taxon>Eukaryota</taxon>
        <taxon>Sar</taxon>
        <taxon>Stramenopiles</taxon>
        <taxon>Ochrophyta</taxon>
        <taxon>Bacillariophyta</taxon>
        <taxon>Bacillariophyceae</taxon>
        <taxon>Bacillariophycidae</taxon>
        <taxon>Naviculales</taxon>
        <taxon>Naviculaceae</taxon>
        <taxon>Seminavis</taxon>
    </lineage>
</organism>
<sequence length="390" mass="41470">MMQSIAKCHHGLMRSSTRRSSTQCRLLSSSMQVLENTEAVAQKVLASLSSIPCPSDDATKPAFLLRQCPVANQHGPTPLACAPDLARQFQVAQLYIKDERNRLGMGSFKALGAAYAIASDASKAPGRTYVTASAGNHGLSVAAGAKAFGAKAIIYLAESVAPSFATRLEQQFGATVIREGTTYEESMQAAEHAVSQNMNHDQSMVLLSDSSWLGYSFHYPLRVMEGYLVLMHEAVQQIPQPPTHLFLQAGVGGMAAACAAYARKVWGDKTRIIVVEPQEAPALLESMVAGKPVIAKGDLSCMGRLDCKEPSLIALKGLARDADYFITISEQSGQDGVECAETAGYKTTPSGAAGLAGVMEVTTAQQNQRNTLGLTAESRVMIVLTEAPVS</sequence>
<dbReference type="EMBL" id="CAICTM010000436">
    <property type="protein sequence ID" value="CAB9510471.1"/>
    <property type="molecule type" value="Genomic_DNA"/>
</dbReference>
<comment type="caution">
    <text evidence="2">The sequence shown here is derived from an EMBL/GenBank/DDBJ whole genome shotgun (WGS) entry which is preliminary data.</text>
</comment>
<proteinExistence type="predicted"/>
<dbReference type="Pfam" id="PF00291">
    <property type="entry name" value="PALP"/>
    <property type="match status" value="1"/>
</dbReference>
<dbReference type="Gene3D" id="3.40.50.1100">
    <property type="match status" value="2"/>
</dbReference>
<dbReference type="SUPFAM" id="SSF53686">
    <property type="entry name" value="Tryptophan synthase beta subunit-like PLP-dependent enzymes"/>
    <property type="match status" value="1"/>
</dbReference>
<dbReference type="OrthoDB" id="10059875at2759"/>
<evidence type="ECO:0000313" key="3">
    <source>
        <dbReference type="Proteomes" id="UP001153069"/>
    </source>
</evidence>
<dbReference type="PANTHER" id="PTHR42937">
    <property type="match status" value="1"/>
</dbReference>
<dbReference type="AlphaFoldDB" id="A0A9N8DX92"/>
<feature type="domain" description="Tryptophan synthase beta chain-like PALP" evidence="1">
    <location>
        <begin position="72"/>
        <end position="384"/>
    </location>
</feature>
<gene>
    <name evidence="2" type="ORF">SEMRO_437_G142930.1</name>
</gene>
<reference evidence="2" key="1">
    <citation type="submission" date="2020-06" db="EMBL/GenBank/DDBJ databases">
        <authorList>
            <consortium name="Plant Systems Biology data submission"/>
        </authorList>
    </citation>
    <scope>NUCLEOTIDE SEQUENCE</scope>
    <source>
        <strain evidence="2">D6</strain>
    </source>
</reference>
<name>A0A9N8DX92_9STRA</name>
<dbReference type="Proteomes" id="UP001153069">
    <property type="component" value="Unassembled WGS sequence"/>
</dbReference>